<accession>A0A2N7KJK4</accession>
<proteinExistence type="predicted"/>
<protein>
    <submittedName>
        <fullName evidence="1">Uncharacterized protein</fullName>
    </submittedName>
</protein>
<evidence type="ECO:0000313" key="2">
    <source>
        <dbReference type="Proteomes" id="UP000235406"/>
    </source>
</evidence>
<organism evidence="1 2">
    <name type="scientific">Vibrio lentus</name>
    <dbReference type="NCBI Taxonomy" id="136468"/>
    <lineage>
        <taxon>Bacteria</taxon>
        <taxon>Pseudomonadati</taxon>
        <taxon>Pseudomonadota</taxon>
        <taxon>Gammaproteobacteria</taxon>
        <taxon>Vibrionales</taxon>
        <taxon>Vibrionaceae</taxon>
        <taxon>Vibrio</taxon>
    </lineage>
</organism>
<evidence type="ECO:0000313" key="1">
    <source>
        <dbReference type="EMBL" id="PMM76308.1"/>
    </source>
</evidence>
<sequence>MVDLLFAYINKNTVLMKPLNSEMRNKRLRITYESRITTANQLEDLLGRYRLSGKHSQDRLSIKVERGVLVKHSYINNKKLGEE</sequence>
<reference evidence="2" key="1">
    <citation type="submission" date="2016-07" db="EMBL/GenBank/DDBJ databases">
        <title>Nontailed viruses are major unrecognized killers of bacteria in the ocean.</title>
        <authorList>
            <person name="Kauffman K."/>
            <person name="Hussain F."/>
            <person name="Yang J."/>
            <person name="Arevalo P."/>
            <person name="Brown J."/>
            <person name="Cutler M."/>
            <person name="Kelly L."/>
            <person name="Polz M.F."/>
        </authorList>
    </citation>
    <scope>NUCLEOTIDE SEQUENCE [LARGE SCALE GENOMIC DNA]</scope>
    <source>
        <strain evidence="2">10N.261.46.F8</strain>
    </source>
</reference>
<dbReference type="EMBL" id="MCZK01000031">
    <property type="protein sequence ID" value="PMM76308.1"/>
    <property type="molecule type" value="Genomic_DNA"/>
</dbReference>
<name>A0A2N7KJK4_9VIBR</name>
<dbReference type="Proteomes" id="UP000235406">
    <property type="component" value="Unassembled WGS sequence"/>
</dbReference>
<comment type="caution">
    <text evidence="1">The sequence shown here is derived from an EMBL/GenBank/DDBJ whole genome shotgun (WGS) entry which is preliminary data.</text>
</comment>
<gene>
    <name evidence="1" type="ORF">BCT49_22595</name>
</gene>
<dbReference type="AlphaFoldDB" id="A0A2N7KJK4"/>